<name>A0A1D9MDH2_9RHOB</name>
<dbReference type="PROSITE" id="PS51257">
    <property type="entry name" value="PROKAR_LIPOPROTEIN"/>
    <property type="match status" value="1"/>
</dbReference>
<dbReference type="STRING" id="1850250.LPB142_11290"/>
<keyword evidence="3" id="KW-1185">Reference proteome</keyword>
<reference evidence="2 3" key="1">
    <citation type="submission" date="2016-10" db="EMBL/GenBank/DDBJ databases">
        <title>Rhodobacter sp. LPB0142, isolated from sea water.</title>
        <authorList>
            <person name="Kim E."/>
            <person name="Yi H."/>
        </authorList>
    </citation>
    <scope>NUCLEOTIDE SEQUENCE [LARGE SCALE GENOMIC DNA]</scope>
    <source>
        <strain evidence="2 3">LPB0142</strain>
    </source>
</reference>
<dbReference type="InterPro" id="IPR036366">
    <property type="entry name" value="PGBDSf"/>
</dbReference>
<dbReference type="KEGG" id="rhp:LPB142_11290"/>
<accession>A0A1D9MDH2</accession>
<proteinExistence type="predicted"/>
<dbReference type="InterPro" id="IPR036365">
    <property type="entry name" value="PGBD-like_sf"/>
</dbReference>
<dbReference type="Proteomes" id="UP000176562">
    <property type="component" value="Chromosome"/>
</dbReference>
<protein>
    <recommendedName>
        <fullName evidence="1">Peptidoglycan binding-like domain-containing protein</fullName>
    </recommendedName>
</protein>
<dbReference type="EMBL" id="CP017781">
    <property type="protein sequence ID" value="AOZ69830.1"/>
    <property type="molecule type" value="Genomic_DNA"/>
</dbReference>
<feature type="domain" description="Peptidoglycan binding-like" evidence="1">
    <location>
        <begin position="116"/>
        <end position="157"/>
    </location>
</feature>
<sequence length="178" mass="18870">MRGRDWGIGAMVAGAVALGGCAPGPVAEGPVAPTLAAQWRAEGPQPGEKGCFARQTRPAVVETETEQVLVAAEKRDPATGEILRPATYRTKTHQKIVSPRAEWWFAAPCAADLTPEIVATLQRALAARGLYRGPVTGVLDEPTHRAIRAYQAPRGLDSATLSLRGAQELGLIAWLDGK</sequence>
<dbReference type="AlphaFoldDB" id="A0A1D9MDH2"/>
<dbReference type="Pfam" id="PF01471">
    <property type="entry name" value="PG_binding_1"/>
    <property type="match status" value="1"/>
</dbReference>
<evidence type="ECO:0000313" key="2">
    <source>
        <dbReference type="EMBL" id="AOZ69830.1"/>
    </source>
</evidence>
<organism evidence="2 3">
    <name type="scientific">Rhodobacter xanthinilyticus</name>
    <dbReference type="NCBI Taxonomy" id="1850250"/>
    <lineage>
        <taxon>Bacteria</taxon>
        <taxon>Pseudomonadati</taxon>
        <taxon>Pseudomonadota</taxon>
        <taxon>Alphaproteobacteria</taxon>
        <taxon>Rhodobacterales</taxon>
        <taxon>Rhodobacter group</taxon>
        <taxon>Rhodobacter</taxon>
    </lineage>
</organism>
<dbReference type="Gene3D" id="1.10.101.10">
    <property type="entry name" value="PGBD-like superfamily/PGBD"/>
    <property type="match status" value="1"/>
</dbReference>
<dbReference type="InterPro" id="IPR002477">
    <property type="entry name" value="Peptidoglycan-bd-like"/>
</dbReference>
<gene>
    <name evidence="2" type="ORF">LPB142_11290</name>
</gene>
<dbReference type="SUPFAM" id="SSF47090">
    <property type="entry name" value="PGBD-like"/>
    <property type="match status" value="1"/>
</dbReference>
<dbReference type="RefSeq" id="WP_071166431.1">
    <property type="nucleotide sequence ID" value="NZ_CP017781.1"/>
</dbReference>
<evidence type="ECO:0000313" key="3">
    <source>
        <dbReference type="Proteomes" id="UP000176562"/>
    </source>
</evidence>
<evidence type="ECO:0000259" key="1">
    <source>
        <dbReference type="Pfam" id="PF01471"/>
    </source>
</evidence>